<dbReference type="Proteomes" id="UP000008044">
    <property type="component" value="Chromosome"/>
</dbReference>
<name>A0A0H3I241_PECPM</name>
<accession>A0A0H3I241</accession>
<proteinExistence type="predicted"/>
<organism evidence="1 2">
    <name type="scientific">Pectobacterium parmentieri</name>
    <dbReference type="NCBI Taxonomy" id="1905730"/>
    <lineage>
        <taxon>Bacteria</taxon>
        <taxon>Pseudomonadati</taxon>
        <taxon>Pseudomonadota</taxon>
        <taxon>Gammaproteobacteria</taxon>
        <taxon>Enterobacterales</taxon>
        <taxon>Pectobacteriaceae</taxon>
        <taxon>Pectobacterium</taxon>
    </lineage>
</organism>
<dbReference type="SUPFAM" id="SSF48498">
    <property type="entry name" value="Tetracyclin repressor-like, C-terminal domain"/>
    <property type="match status" value="1"/>
</dbReference>
<gene>
    <name evidence="1" type="ordered locus">W5S_2038</name>
</gene>
<dbReference type="eggNOG" id="COG1309">
    <property type="taxonomic scope" value="Bacteria"/>
</dbReference>
<dbReference type="AlphaFoldDB" id="A0A0H3I241"/>
<dbReference type="Gene3D" id="1.10.357.10">
    <property type="entry name" value="Tetracycline Repressor, domain 2"/>
    <property type="match status" value="1"/>
</dbReference>
<dbReference type="EMBL" id="CP003415">
    <property type="protein sequence ID" value="AFI90127.1"/>
    <property type="molecule type" value="Genomic_DNA"/>
</dbReference>
<reference evidence="1 2" key="1">
    <citation type="journal article" date="2012" name="J. Bacteriol.">
        <title>Genome sequence of Pectobacterium sp. strain SCC3193.</title>
        <authorList>
            <person name="Koskinen J.P."/>
            <person name="Laine P."/>
            <person name="Niemi O."/>
            <person name="Nykyri J."/>
            <person name="Harjunpaa H."/>
            <person name="Auvinen P."/>
            <person name="Paulin L."/>
            <person name="Pirhonen M."/>
            <person name="Palva T."/>
            <person name="Holm L."/>
        </authorList>
    </citation>
    <scope>NUCLEOTIDE SEQUENCE [LARGE SCALE GENOMIC DNA]</scope>
    <source>
        <strain evidence="1 2">SCC3193</strain>
    </source>
</reference>
<dbReference type="HOGENOM" id="CLU_1625501_0_0_6"/>
<dbReference type="KEGG" id="pec:W5S_2038"/>
<evidence type="ECO:0000313" key="1">
    <source>
        <dbReference type="EMBL" id="AFI90127.1"/>
    </source>
</evidence>
<sequence length="163" mass="18161">MGVFAALERSGKDSVVVQIGRVDVTRLEQVLCHLFAVGQRNGDVSSARPALLLARAFLSSYYGLRVLVRRCQYAKFAEWIAVDAAWLTHDIDGLVFIVDGDRIAVEGREWGVTRDRRAWPDVCSSQGRFENVFEFDLGSARRSTDTEGDRRAVYAGSRVGYLG</sequence>
<dbReference type="eggNOG" id="COG3631">
    <property type="taxonomic scope" value="Bacteria"/>
</dbReference>
<evidence type="ECO:0000313" key="2">
    <source>
        <dbReference type="Proteomes" id="UP000008044"/>
    </source>
</evidence>
<protein>
    <submittedName>
        <fullName evidence="1">Uncharacterized protein</fullName>
    </submittedName>
</protein>
<dbReference type="InterPro" id="IPR036271">
    <property type="entry name" value="Tet_transcr_reg_TetR-rel_C_sf"/>
</dbReference>